<dbReference type="Proteomes" id="UP001523369">
    <property type="component" value="Unassembled WGS sequence"/>
</dbReference>
<keyword evidence="2" id="KW-1185">Reference proteome</keyword>
<reference evidence="1 2" key="1">
    <citation type="submission" date="2022-06" db="EMBL/GenBank/DDBJ databases">
        <title>New Species of the Genus Actinoplanes, ActinopZanes ferrugineus.</title>
        <authorList>
            <person name="Ding P."/>
        </authorList>
    </citation>
    <scope>NUCLEOTIDE SEQUENCE [LARGE SCALE GENOMIC DNA]</scope>
    <source>
        <strain evidence="1 2">TRM88003</strain>
    </source>
</reference>
<name>A0ABT1DF35_9ACTN</name>
<protein>
    <submittedName>
        <fullName evidence="1">Uncharacterized protein</fullName>
    </submittedName>
</protein>
<proteinExistence type="predicted"/>
<sequence>MAKSKIDVLVVRWYERRAAPDIVDRWFEAADAHLPEATPVRFGESEPLRGRGGRAEVEAAWTRAGSLLFLAGRPPVHHASLGAGGGTRLGPAVAHSLQIAVDPGDARVRQFALAVAGADTLYVSASVAGGMTLDRKTLWGPAERPEEPYLAPLGQWLGLPPEPPVWCWFGSVYAKEVGTDFYEGGPWVPPRLRAQLDEVDPARRRAAWLPGESRPSWWRLLLERRTRP</sequence>
<organism evidence="1 2">
    <name type="scientific">Paractinoplanes aksuensis</name>
    <dbReference type="NCBI Taxonomy" id="2939490"/>
    <lineage>
        <taxon>Bacteria</taxon>
        <taxon>Bacillati</taxon>
        <taxon>Actinomycetota</taxon>
        <taxon>Actinomycetes</taxon>
        <taxon>Micromonosporales</taxon>
        <taxon>Micromonosporaceae</taxon>
        <taxon>Paractinoplanes</taxon>
    </lineage>
</organism>
<dbReference type="EMBL" id="JAMYJR010000002">
    <property type="protein sequence ID" value="MCO8269433.1"/>
    <property type="molecule type" value="Genomic_DNA"/>
</dbReference>
<gene>
    <name evidence="1" type="ORF">M1L60_02375</name>
</gene>
<dbReference type="RefSeq" id="WP_253235579.1">
    <property type="nucleotide sequence ID" value="NZ_JAMYJR010000002.1"/>
</dbReference>
<accession>A0ABT1DF35</accession>
<evidence type="ECO:0000313" key="1">
    <source>
        <dbReference type="EMBL" id="MCO8269433.1"/>
    </source>
</evidence>
<evidence type="ECO:0000313" key="2">
    <source>
        <dbReference type="Proteomes" id="UP001523369"/>
    </source>
</evidence>
<comment type="caution">
    <text evidence="1">The sequence shown here is derived from an EMBL/GenBank/DDBJ whole genome shotgun (WGS) entry which is preliminary data.</text>
</comment>